<evidence type="ECO:0000313" key="4">
    <source>
        <dbReference type="Proteomes" id="UP000787472"/>
    </source>
</evidence>
<reference evidence="3" key="1">
    <citation type="submission" date="2020-03" db="EMBL/GenBank/DDBJ databases">
        <authorList>
            <person name="Guo F."/>
        </authorList>
    </citation>
    <scope>NUCLEOTIDE SEQUENCE</scope>
    <source>
        <strain evidence="3">JCM 30134</strain>
    </source>
</reference>
<sequence>MESYQALLATLALSMGASWASGINLYAVLLVLGIGGSTGNIDLPPDLQVLADPMVIGAAGLMYFVEFFVDKTPGVDTAWDTLHTFIRIPAGAMLAAGAVGDVTPALEIAAGIMGGALSATSHVTKTGTRALINTSPEPFSNWGASISEDIVVFTGLWTALNYPLVFLCLLFAFVVLAIWVLPKIWRVLKAIVLKIGGWLGMRDAPPPAYSHTSGMSPIDFSLAIDNHPVYSEEQLRQIEALQCLKEAGKISEEEFLNTKKKILGEE</sequence>
<name>A0A9E5JR59_9GAMM</name>
<feature type="transmembrane region" description="Helical" evidence="1">
    <location>
        <begin position="47"/>
        <end position="65"/>
    </location>
</feature>
<comment type="caution">
    <text evidence="3">The sequence shown here is derived from an EMBL/GenBank/DDBJ whole genome shotgun (WGS) entry which is preliminary data.</text>
</comment>
<proteinExistence type="predicted"/>
<feature type="transmembrane region" description="Helical" evidence="1">
    <location>
        <begin position="6"/>
        <end position="35"/>
    </location>
</feature>
<organism evidence="3 4">
    <name type="scientific">Pseudomaricurvus hydrocarbonicus</name>
    <dbReference type="NCBI Taxonomy" id="1470433"/>
    <lineage>
        <taxon>Bacteria</taxon>
        <taxon>Pseudomonadati</taxon>
        <taxon>Pseudomonadota</taxon>
        <taxon>Gammaproteobacteria</taxon>
        <taxon>Cellvibrionales</taxon>
        <taxon>Cellvibrionaceae</taxon>
        <taxon>Pseudomaricurvus</taxon>
    </lineage>
</organism>
<evidence type="ECO:0000313" key="3">
    <source>
        <dbReference type="EMBL" id="NHO64033.1"/>
    </source>
</evidence>
<evidence type="ECO:0000256" key="1">
    <source>
        <dbReference type="SAM" id="Phobius"/>
    </source>
</evidence>
<gene>
    <name evidence="3" type="ORF">G8770_00545</name>
</gene>
<keyword evidence="1" id="KW-0812">Transmembrane</keyword>
<keyword evidence="1" id="KW-0472">Membrane</keyword>
<dbReference type="Pfam" id="PF13548">
    <property type="entry name" value="DUF4126"/>
    <property type="match status" value="1"/>
</dbReference>
<dbReference type="AlphaFoldDB" id="A0A9E5JR59"/>
<protein>
    <submittedName>
        <fullName evidence="3">DUF4126 family protein</fullName>
    </submittedName>
</protein>
<evidence type="ECO:0000259" key="2">
    <source>
        <dbReference type="Pfam" id="PF13548"/>
    </source>
</evidence>
<dbReference type="RefSeq" id="WP_167180665.1">
    <property type="nucleotide sequence ID" value="NZ_JAAONZ010000001.1"/>
</dbReference>
<dbReference type="Proteomes" id="UP000787472">
    <property type="component" value="Unassembled WGS sequence"/>
</dbReference>
<feature type="transmembrane region" description="Helical" evidence="1">
    <location>
        <begin position="162"/>
        <end position="181"/>
    </location>
</feature>
<keyword evidence="4" id="KW-1185">Reference proteome</keyword>
<dbReference type="InterPro" id="IPR025196">
    <property type="entry name" value="DUF4126"/>
</dbReference>
<keyword evidence="1" id="KW-1133">Transmembrane helix</keyword>
<feature type="domain" description="DUF4126" evidence="2">
    <location>
        <begin position="11"/>
        <end position="183"/>
    </location>
</feature>
<dbReference type="EMBL" id="JAAONZ010000001">
    <property type="protein sequence ID" value="NHO64033.1"/>
    <property type="molecule type" value="Genomic_DNA"/>
</dbReference>
<accession>A0A9E5JR59</accession>